<gene>
    <name evidence="2" type="ORF">AVDCRST_MAG07-3025</name>
</gene>
<evidence type="ECO:0000256" key="1">
    <source>
        <dbReference type="SAM" id="MobiDB-lite"/>
    </source>
</evidence>
<protein>
    <submittedName>
        <fullName evidence="2">Uncharacterized protein</fullName>
    </submittedName>
</protein>
<name>A0A6J4M0Y1_9ACTN</name>
<accession>A0A6J4M0Y1</accession>
<reference evidence="2" key="1">
    <citation type="submission" date="2020-02" db="EMBL/GenBank/DDBJ databases">
        <authorList>
            <person name="Meier V. D."/>
        </authorList>
    </citation>
    <scope>NUCLEOTIDE SEQUENCE</scope>
    <source>
        <strain evidence="2">AVDCRST_MAG07</strain>
    </source>
</reference>
<dbReference type="EMBL" id="CADCUB010000131">
    <property type="protein sequence ID" value="CAA9347404.1"/>
    <property type="molecule type" value="Genomic_DNA"/>
</dbReference>
<dbReference type="AlphaFoldDB" id="A0A6J4M0Y1"/>
<proteinExistence type="predicted"/>
<sequence>AAMLARLPSGRGTPPRSTTWRLTRARRRPPHRRAGRPYDEERRV</sequence>
<feature type="non-terminal residue" evidence="2">
    <location>
        <position position="44"/>
    </location>
</feature>
<feature type="region of interest" description="Disordered" evidence="1">
    <location>
        <begin position="1"/>
        <end position="44"/>
    </location>
</feature>
<feature type="non-terminal residue" evidence="2">
    <location>
        <position position="1"/>
    </location>
</feature>
<feature type="compositionally biased region" description="Basic residues" evidence="1">
    <location>
        <begin position="23"/>
        <end position="35"/>
    </location>
</feature>
<organism evidence="2">
    <name type="scientific">uncultured Frankineae bacterium</name>
    <dbReference type="NCBI Taxonomy" id="437475"/>
    <lineage>
        <taxon>Bacteria</taxon>
        <taxon>Bacillati</taxon>
        <taxon>Actinomycetota</taxon>
        <taxon>Actinomycetes</taxon>
        <taxon>Frankiales</taxon>
        <taxon>environmental samples</taxon>
    </lineage>
</organism>
<evidence type="ECO:0000313" key="2">
    <source>
        <dbReference type="EMBL" id="CAA9347404.1"/>
    </source>
</evidence>